<dbReference type="NCBIfam" id="TIGR01881">
    <property type="entry name" value="cas_Cmr5"/>
    <property type="match status" value="1"/>
</dbReference>
<gene>
    <name evidence="6" type="primary">cmr5</name>
    <name evidence="6" type="ORF">JY572_27755</name>
</gene>
<dbReference type="RefSeq" id="WP_206713878.1">
    <property type="nucleotide sequence ID" value="NZ_CP071091.1"/>
</dbReference>
<evidence type="ECO:0000256" key="5">
    <source>
        <dbReference type="ARBA" id="ARBA00030001"/>
    </source>
</evidence>
<evidence type="ECO:0000313" key="6">
    <source>
        <dbReference type="EMBL" id="QSQ12147.1"/>
    </source>
</evidence>
<comment type="subcellular location">
    <subcellularLocation>
        <location evidence="1">Cytoplasm</location>
    </subcellularLocation>
</comment>
<dbReference type="SUPFAM" id="SSF158568">
    <property type="entry name" value="AF1862-like"/>
    <property type="match status" value="1"/>
</dbReference>
<keyword evidence="4" id="KW-0051">Antiviral defense</keyword>
<name>A0ABX7N0B5_9BACT</name>
<evidence type="ECO:0000313" key="7">
    <source>
        <dbReference type="Proteomes" id="UP000663090"/>
    </source>
</evidence>
<reference evidence="6 7" key="1">
    <citation type="submission" date="2021-02" db="EMBL/GenBank/DDBJ databases">
        <title>De Novo genome assembly of isolated myxobacteria.</title>
        <authorList>
            <person name="Stevens D.C."/>
        </authorList>
    </citation>
    <scope>NUCLEOTIDE SEQUENCE [LARGE SCALE GENOMIC DNA]</scope>
    <source>
        <strain evidence="6 7">SCHIC003</strain>
    </source>
</reference>
<organism evidence="6 7">
    <name type="scientific">Myxococcus landrumensis</name>
    <dbReference type="NCBI Taxonomy" id="2813577"/>
    <lineage>
        <taxon>Bacteria</taxon>
        <taxon>Pseudomonadati</taxon>
        <taxon>Myxococcota</taxon>
        <taxon>Myxococcia</taxon>
        <taxon>Myxococcales</taxon>
        <taxon>Cystobacterineae</taxon>
        <taxon>Myxococcaceae</taxon>
        <taxon>Myxococcus</taxon>
    </lineage>
</organism>
<dbReference type="Proteomes" id="UP000663090">
    <property type="component" value="Chromosome"/>
</dbReference>
<proteinExistence type="inferred from homology"/>
<accession>A0ABX7N0B5</accession>
<evidence type="ECO:0000256" key="1">
    <source>
        <dbReference type="ARBA" id="ARBA00004496"/>
    </source>
</evidence>
<keyword evidence="7" id="KW-1185">Reference proteome</keyword>
<comment type="similarity">
    <text evidence="2">Belongs to the CRISPR system Cmr5 family.</text>
</comment>
<evidence type="ECO:0000256" key="4">
    <source>
        <dbReference type="ARBA" id="ARBA00023118"/>
    </source>
</evidence>
<sequence length="140" mass="15868">MNGQTREQLRAIHAYQCVRAVPPGIRADYKPRVHGLGASVLRDGLAAALTFLEREKKADERAPLETNAAMRLLSDLAKSLEKAPIPELKRRLATMSLPDAVRELKLEEYMLATRETLRLVVWFRRAVQATFKDSEQTRAQ</sequence>
<keyword evidence="3" id="KW-0963">Cytoplasm</keyword>
<dbReference type="InterPro" id="IPR010160">
    <property type="entry name" value="CRISPR-assoc_prot_Cmr5"/>
</dbReference>
<dbReference type="Gene3D" id="1.10.520.30">
    <property type="entry name" value="AF1862-like domain"/>
    <property type="match status" value="1"/>
</dbReference>
<dbReference type="Pfam" id="PF09701">
    <property type="entry name" value="Cas_Cmr5"/>
    <property type="match status" value="1"/>
</dbReference>
<evidence type="ECO:0000256" key="2">
    <source>
        <dbReference type="ARBA" id="ARBA00006161"/>
    </source>
</evidence>
<dbReference type="InterPro" id="IPR023101">
    <property type="entry name" value="AF1862-like_dom_sf"/>
</dbReference>
<evidence type="ECO:0000256" key="3">
    <source>
        <dbReference type="ARBA" id="ARBA00022490"/>
    </source>
</evidence>
<dbReference type="EMBL" id="CP071091">
    <property type="protein sequence ID" value="QSQ12147.1"/>
    <property type="molecule type" value="Genomic_DNA"/>
</dbReference>
<protein>
    <recommendedName>
        <fullName evidence="5">CRISPR type III-B/RAMP module-associated protein Cmr5</fullName>
    </recommendedName>
</protein>